<dbReference type="SUPFAM" id="SSF89082">
    <property type="entry name" value="Antibiotic binding domain of TipA-like multidrug resistance regulators"/>
    <property type="match status" value="1"/>
</dbReference>
<evidence type="ECO:0000256" key="3">
    <source>
        <dbReference type="ARBA" id="ARBA00023159"/>
    </source>
</evidence>
<feature type="domain" description="HTH merR-type" evidence="5">
    <location>
        <begin position="1"/>
        <end position="69"/>
    </location>
</feature>
<dbReference type="CDD" id="cd01106">
    <property type="entry name" value="HTH_TipAL-Mta"/>
    <property type="match status" value="1"/>
</dbReference>
<organism evidence="6 7">
    <name type="scientific">Christensenella tenuis</name>
    <dbReference type="NCBI Taxonomy" id="2763033"/>
    <lineage>
        <taxon>Bacteria</taxon>
        <taxon>Bacillati</taxon>
        <taxon>Bacillota</taxon>
        <taxon>Clostridia</taxon>
        <taxon>Christensenellales</taxon>
        <taxon>Christensenellaceae</taxon>
        <taxon>Christensenella</taxon>
    </lineage>
</organism>
<keyword evidence="4" id="KW-0804">Transcription</keyword>
<dbReference type="InterPro" id="IPR000551">
    <property type="entry name" value="MerR-type_HTH_dom"/>
</dbReference>
<evidence type="ECO:0000313" key="6">
    <source>
        <dbReference type="EMBL" id="MBC5649459.1"/>
    </source>
</evidence>
<dbReference type="EMBL" id="JACOON010000008">
    <property type="protein sequence ID" value="MBC5649459.1"/>
    <property type="molecule type" value="Genomic_DNA"/>
</dbReference>
<keyword evidence="1" id="KW-0805">Transcription regulation</keyword>
<protein>
    <submittedName>
        <fullName evidence="6">MerR family transcriptional regulator</fullName>
    </submittedName>
</protein>
<keyword evidence="2" id="KW-0238">DNA-binding</keyword>
<dbReference type="PROSITE" id="PS50937">
    <property type="entry name" value="HTH_MERR_2"/>
    <property type="match status" value="1"/>
</dbReference>
<dbReference type="Pfam" id="PF13411">
    <property type="entry name" value="MerR_1"/>
    <property type="match status" value="1"/>
</dbReference>
<gene>
    <name evidence="6" type="ORF">H8S18_14015</name>
</gene>
<sequence length="242" mass="28108">MTIKETARLAGVSVRTLHYYDGIGLLCPNAVTEAGYRIYGETELMRLQQILFFRELGFPLKEIKKIMENPDFDEREALLKQRELLEMKRERLTNLVRLIDKTLKGGTDMSFQEFDASRIEAVRQEYAREAEERWGGSAAYQQSKEKTAGYGKSDWMRLETEMGARFCKFAEHMELPAEDEKVQALVRDWQQYITANYYACTNEILAGLGKMYLADKRFVEYINRYGEGLAEFISEAIACYCK</sequence>
<dbReference type="PRINTS" id="PR00040">
    <property type="entry name" value="HTHMERR"/>
</dbReference>
<dbReference type="Pfam" id="PF07739">
    <property type="entry name" value="TipAS"/>
    <property type="match status" value="1"/>
</dbReference>
<evidence type="ECO:0000313" key="7">
    <source>
        <dbReference type="Proteomes" id="UP000606889"/>
    </source>
</evidence>
<comment type="caution">
    <text evidence="6">The sequence shown here is derived from an EMBL/GenBank/DDBJ whole genome shotgun (WGS) entry which is preliminary data.</text>
</comment>
<dbReference type="InterPro" id="IPR036244">
    <property type="entry name" value="TipA-like_antibiotic-bd"/>
</dbReference>
<name>A0ABR7EJZ9_9FIRM</name>
<dbReference type="Proteomes" id="UP000606889">
    <property type="component" value="Unassembled WGS sequence"/>
</dbReference>
<proteinExistence type="predicted"/>
<accession>A0ABR7EJZ9</accession>
<evidence type="ECO:0000256" key="1">
    <source>
        <dbReference type="ARBA" id="ARBA00023015"/>
    </source>
</evidence>
<evidence type="ECO:0000259" key="5">
    <source>
        <dbReference type="PROSITE" id="PS50937"/>
    </source>
</evidence>
<evidence type="ECO:0000256" key="4">
    <source>
        <dbReference type="ARBA" id="ARBA00023163"/>
    </source>
</evidence>
<keyword evidence="3" id="KW-0010">Activator</keyword>
<dbReference type="SMART" id="SM00422">
    <property type="entry name" value="HTH_MERR"/>
    <property type="match status" value="1"/>
</dbReference>
<evidence type="ECO:0000256" key="2">
    <source>
        <dbReference type="ARBA" id="ARBA00023125"/>
    </source>
</evidence>
<dbReference type="PANTHER" id="PTHR30204">
    <property type="entry name" value="REDOX-CYCLING DRUG-SENSING TRANSCRIPTIONAL ACTIVATOR SOXR"/>
    <property type="match status" value="1"/>
</dbReference>
<dbReference type="PANTHER" id="PTHR30204:SF90">
    <property type="entry name" value="HTH-TYPE TRANSCRIPTIONAL ACTIVATOR MTA"/>
    <property type="match status" value="1"/>
</dbReference>
<keyword evidence="7" id="KW-1185">Reference proteome</keyword>
<dbReference type="Gene3D" id="1.10.490.50">
    <property type="entry name" value="Antibiotic binding domain of TipA-like multidrug resistance regulators"/>
    <property type="match status" value="1"/>
</dbReference>
<dbReference type="InterPro" id="IPR012925">
    <property type="entry name" value="TipAS_dom"/>
</dbReference>
<dbReference type="Gene3D" id="1.10.1660.10">
    <property type="match status" value="1"/>
</dbReference>
<reference evidence="6 7" key="1">
    <citation type="submission" date="2020-08" db="EMBL/GenBank/DDBJ databases">
        <title>Genome public.</title>
        <authorList>
            <person name="Liu C."/>
            <person name="Sun Q."/>
        </authorList>
    </citation>
    <scope>NUCLEOTIDE SEQUENCE [LARGE SCALE GENOMIC DNA]</scope>
    <source>
        <strain evidence="6 7">NSJ-35</strain>
    </source>
</reference>
<dbReference type="InterPro" id="IPR047057">
    <property type="entry name" value="MerR_fam"/>
</dbReference>
<dbReference type="RefSeq" id="WP_186858910.1">
    <property type="nucleotide sequence ID" value="NZ_JACOON010000008.1"/>
</dbReference>
<dbReference type="InterPro" id="IPR009061">
    <property type="entry name" value="DNA-bd_dom_put_sf"/>
</dbReference>
<dbReference type="SUPFAM" id="SSF46955">
    <property type="entry name" value="Putative DNA-binding domain"/>
    <property type="match status" value="1"/>
</dbReference>